<evidence type="ECO:0000256" key="9">
    <source>
        <dbReference type="ARBA" id="ARBA00022989"/>
    </source>
</evidence>
<keyword evidence="5" id="KW-0813">Transport</keyword>
<accession>A0A918RT49</accession>
<dbReference type="EMBL" id="BMXA01000003">
    <property type="protein sequence ID" value="GHA11279.1"/>
    <property type="molecule type" value="Genomic_DNA"/>
</dbReference>
<evidence type="ECO:0000256" key="14">
    <source>
        <dbReference type="ARBA" id="ARBA00030211"/>
    </source>
</evidence>
<dbReference type="PANTHER" id="PTHR36835">
    <property type="entry name" value="CYTOCHROME BO(3) UBIQUINOL OXIDASE SUBUNIT 4"/>
    <property type="match status" value="1"/>
</dbReference>
<dbReference type="Pfam" id="PF03626">
    <property type="entry name" value="COX4_pro"/>
    <property type="match status" value="1"/>
</dbReference>
<sequence length="109" mass="11850">MATQTHGGAAHGSVKEYVWGLIWSIVLTAIPFALVMSGSFSNGLTLAIILLCAIAQVFVQLVFFLHMNGDSDQLWNTTSGVFIVLIVAIVVLGSIWIMQHLNHNMLMGH</sequence>
<dbReference type="InterPro" id="IPR014210">
    <property type="entry name" value="Cyt_o_ubiqinol_oxidase_su4"/>
</dbReference>
<feature type="transmembrane region" description="Helical" evidence="17">
    <location>
        <begin position="43"/>
        <end position="67"/>
    </location>
</feature>
<dbReference type="GO" id="GO:0005886">
    <property type="term" value="C:plasma membrane"/>
    <property type="evidence" value="ECO:0007669"/>
    <property type="project" value="UniProtKB-SubCell"/>
</dbReference>
<dbReference type="AlphaFoldDB" id="A0A918RT49"/>
<evidence type="ECO:0000256" key="2">
    <source>
        <dbReference type="ARBA" id="ARBA00008079"/>
    </source>
</evidence>
<evidence type="ECO:0000256" key="5">
    <source>
        <dbReference type="ARBA" id="ARBA00022448"/>
    </source>
</evidence>
<keyword evidence="9 17" id="KW-1133">Transmembrane helix</keyword>
<evidence type="ECO:0000313" key="19">
    <source>
        <dbReference type="Proteomes" id="UP000614811"/>
    </source>
</evidence>
<keyword evidence="6" id="KW-1003">Cell membrane</keyword>
<proteinExistence type="inferred from homology"/>
<evidence type="ECO:0000256" key="10">
    <source>
        <dbReference type="ARBA" id="ARBA00023002"/>
    </source>
</evidence>
<evidence type="ECO:0000256" key="4">
    <source>
        <dbReference type="ARBA" id="ARBA00014689"/>
    </source>
</evidence>
<dbReference type="GO" id="GO:0015990">
    <property type="term" value="P:electron transport coupled proton transport"/>
    <property type="evidence" value="ECO:0007669"/>
    <property type="project" value="InterPro"/>
</dbReference>
<dbReference type="PANTHER" id="PTHR36835:SF1">
    <property type="entry name" value="CYTOCHROME BO(3) UBIQUINOL OXIDASE SUBUNIT 4"/>
    <property type="match status" value="1"/>
</dbReference>
<feature type="transmembrane region" description="Helical" evidence="17">
    <location>
        <begin position="79"/>
        <end position="98"/>
    </location>
</feature>
<organism evidence="18 19">
    <name type="scientific">Arenicella chitinivorans</name>
    <dbReference type="NCBI Taxonomy" id="1329800"/>
    <lineage>
        <taxon>Bacteria</taxon>
        <taxon>Pseudomonadati</taxon>
        <taxon>Pseudomonadota</taxon>
        <taxon>Gammaproteobacteria</taxon>
        <taxon>Arenicellales</taxon>
        <taxon>Arenicellaceae</taxon>
        <taxon>Arenicella</taxon>
    </lineage>
</organism>
<dbReference type="Proteomes" id="UP000614811">
    <property type="component" value="Unassembled WGS sequence"/>
</dbReference>
<evidence type="ECO:0000256" key="6">
    <source>
        <dbReference type="ARBA" id="ARBA00022475"/>
    </source>
</evidence>
<comment type="subunit">
    <text evidence="3">Heterooctamer of two A chains, two B chains, two C chains and two D chains.</text>
</comment>
<dbReference type="InterPro" id="IPR050968">
    <property type="entry name" value="Cytochrome_c_oxidase_bac_sub4"/>
</dbReference>
<keyword evidence="19" id="KW-1185">Reference proteome</keyword>
<protein>
    <recommendedName>
        <fullName evidence="4">Cytochrome bo(3) ubiquinol oxidase subunit 4</fullName>
    </recommendedName>
    <alternativeName>
        <fullName evidence="16">Cytochrome o ubiquinol oxidase subunit 4</fullName>
    </alternativeName>
    <alternativeName>
        <fullName evidence="13">Oxidase bo(3) subunit 4</fullName>
    </alternativeName>
    <alternativeName>
        <fullName evidence="14">Ubiquinol oxidase polypeptide IV</fullName>
    </alternativeName>
    <alternativeName>
        <fullName evidence="15">Ubiquinol oxidase subunit 4</fullName>
    </alternativeName>
</protein>
<evidence type="ECO:0000256" key="8">
    <source>
        <dbReference type="ARBA" id="ARBA00022982"/>
    </source>
</evidence>
<reference evidence="18" key="1">
    <citation type="journal article" date="2014" name="Int. J. Syst. Evol. Microbiol.">
        <title>Complete genome sequence of Corynebacterium casei LMG S-19264T (=DSM 44701T), isolated from a smear-ripened cheese.</title>
        <authorList>
            <consortium name="US DOE Joint Genome Institute (JGI-PGF)"/>
            <person name="Walter F."/>
            <person name="Albersmeier A."/>
            <person name="Kalinowski J."/>
            <person name="Ruckert C."/>
        </authorList>
    </citation>
    <scope>NUCLEOTIDE SEQUENCE</scope>
    <source>
        <strain evidence="18">KCTC 12711</strain>
    </source>
</reference>
<feature type="transmembrane region" description="Helical" evidence="17">
    <location>
        <begin position="17"/>
        <end position="36"/>
    </location>
</feature>
<keyword evidence="11 17" id="KW-0472">Membrane</keyword>
<dbReference type="GO" id="GO:0009486">
    <property type="term" value="F:cytochrome bo3 ubiquinol oxidase activity"/>
    <property type="evidence" value="ECO:0007669"/>
    <property type="project" value="InterPro"/>
</dbReference>
<keyword evidence="7 17" id="KW-0812">Transmembrane</keyword>
<name>A0A918RT49_9GAMM</name>
<comment type="subcellular location">
    <subcellularLocation>
        <location evidence="1">Cell membrane</location>
        <topology evidence="1">Multi-pass membrane protein</topology>
    </subcellularLocation>
</comment>
<dbReference type="GO" id="GO:0015078">
    <property type="term" value="F:proton transmembrane transporter activity"/>
    <property type="evidence" value="ECO:0007669"/>
    <property type="project" value="TreeGrafter"/>
</dbReference>
<keyword evidence="8" id="KW-0249">Electron transport</keyword>
<evidence type="ECO:0000256" key="12">
    <source>
        <dbReference type="ARBA" id="ARBA00025694"/>
    </source>
</evidence>
<evidence type="ECO:0000256" key="7">
    <source>
        <dbReference type="ARBA" id="ARBA00022692"/>
    </source>
</evidence>
<dbReference type="GO" id="GO:0019646">
    <property type="term" value="P:aerobic electron transport chain"/>
    <property type="evidence" value="ECO:0007669"/>
    <property type="project" value="TreeGrafter"/>
</dbReference>
<dbReference type="GO" id="GO:0009319">
    <property type="term" value="C:cytochrome o ubiquinol oxidase complex"/>
    <property type="evidence" value="ECO:0007669"/>
    <property type="project" value="TreeGrafter"/>
</dbReference>
<evidence type="ECO:0000256" key="17">
    <source>
        <dbReference type="SAM" id="Phobius"/>
    </source>
</evidence>
<evidence type="ECO:0000256" key="1">
    <source>
        <dbReference type="ARBA" id="ARBA00004651"/>
    </source>
</evidence>
<keyword evidence="10" id="KW-0560">Oxidoreductase</keyword>
<reference evidence="18" key="2">
    <citation type="submission" date="2020-09" db="EMBL/GenBank/DDBJ databases">
        <authorList>
            <person name="Sun Q."/>
            <person name="Kim S."/>
        </authorList>
    </citation>
    <scope>NUCLEOTIDE SEQUENCE</scope>
    <source>
        <strain evidence="18">KCTC 12711</strain>
    </source>
</reference>
<comment type="similarity">
    <text evidence="2">Belongs to the cytochrome c oxidase bacterial subunit 4 family.</text>
</comment>
<evidence type="ECO:0000256" key="13">
    <source>
        <dbReference type="ARBA" id="ARBA00030071"/>
    </source>
</evidence>
<evidence type="ECO:0000256" key="3">
    <source>
        <dbReference type="ARBA" id="ARBA00011700"/>
    </source>
</evidence>
<evidence type="ECO:0000313" key="18">
    <source>
        <dbReference type="EMBL" id="GHA11279.1"/>
    </source>
</evidence>
<dbReference type="RefSeq" id="WP_189400727.1">
    <property type="nucleotide sequence ID" value="NZ_BMXA01000003.1"/>
</dbReference>
<comment type="function">
    <text evidence="12">Cytochrome bo(3) ubiquinol terminal oxidase is the component of the aerobic respiratory chain of E.coli that predominates when cells are grown at high aeration. Has proton pump activity across the membrane in addition to electron transfer, pumping 2 protons/electron.</text>
</comment>
<comment type="caution">
    <text evidence="18">The sequence shown here is derived from an EMBL/GenBank/DDBJ whole genome shotgun (WGS) entry which is preliminary data.</text>
</comment>
<gene>
    <name evidence="18" type="ORF">GCM10008090_21300</name>
</gene>
<dbReference type="InterPro" id="IPR005171">
    <property type="entry name" value="Cyt_c_oxidase_su4_prok"/>
</dbReference>
<evidence type="ECO:0000256" key="16">
    <source>
        <dbReference type="ARBA" id="ARBA00032185"/>
    </source>
</evidence>
<evidence type="ECO:0000256" key="15">
    <source>
        <dbReference type="ARBA" id="ARBA00031887"/>
    </source>
</evidence>
<evidence type="ECO:0000256" key="11">
    <source>
        <dbReference type="ARBA" id="ARBA00023136"/>
    </source>
</evidence>
<dbReference type="NCBIfam" id="TIGR02847">
    <property type="entry name" value="CyoD"/>
    <property type="match status" value="1"/>
</dbReference>